<dbReference type="OrthoDB" id="1749560at2"/>
<evidence type="ECO:0000256" key="1">
    <source>
        <dbReference type="SAM" id="SignalP"/>
    </source>
</evidence>
<dbReference type="InterPro" id="IPR007253">
    <property type="entry name" value="Cell_wall-bd_2"/>
</dbReference>
<dbReference type="eggNOG" id="COG2247">
    <property type="taxonomic scope" value="Bacteria"/>
</dbReference>
<dbReference type="EMBL" id="ABWP01000040">
    <property type="protein sequence ID" value="EEA85416.1"/>
    <property type="molecule type" value="Genomic_DNA"/>
</dbReference>
<dbReference type="STRING" id="500633.CLOHIR_00937"/>
<accession>B6FYI5</accession>
<feature type="signal peptide" evidence="1">
    <location>
        <begin position="1"/>
        <end position="24"/>
    </location>
</feature>
<dbReference type="HOGENOM" id="CLU_351171_0_0_9"/>
<dbReference type="PANTHER" id="PTHR30032">
    <property type="entry name" value="N-ACETYLMURAMOYL-L-ALANINE AMIDASE-RELATED"/>
    <property type="match status" value="1"/>
</dbReference>
<keyword evidence="1" id="KW-0732">Signal</keyword>
<dbReference type="Gene3D" id="3.40.50.12090">
    <property type="match status" value="2"/>
</dbReference>
<dbReference type="AlphaFoldDB" id="B6FYI5"/>
<evidence type="ECO:0000313" key="3">
    <source>
        <dbReference type="Proteomes" id="UP000003178"/>
    </source>
</evidence>
<protein>
    <submittedName>
        <fullName evidence="2">Putative cell wall binding repeat 2</fullName>
    </submittedName>
</protein>
<evidence type="ECO:0000313" key="2">
    <source>
        <dbReference type="EMBL" id="EEA85416.1"/>
    </source>
</evidence>
<proteinExistence type="predicted"/>
<reference evidence="2 3" key="2">
    <citation type="submission" date="2008-10" db="EMBL/GenBank/DDBJ databases">
        <title>Draft genome sequence of Clostridium hiranonis (DSM 13275).</title>
        <authorList>
            <person name="Sudarsanam P."/>
            <person name="Ley R."/>
            <person name="Guruge J."/>
            <person name="Turnbaugh P.J."/>
            <person name="Mahowald M."/>
            <person name="Liep D."/>
            <person name="Gordon J."/>
        </authorList>
    </citation>
    <scope>NUCLEOTIDE SEQUENCE [LARGE SCALE GENOMIC DNA]</scope>
    <source>
        <strain evidence="2 3">DSM 13275</strain>
    </source>
</reference>
<gene>
    <name evidence="2" type="ORF">CLOHIR_00937</name>
</gene>
<reference evidence="2 3" key="1">
    <citation type="submission" date="2008-09" db="EMBL/GenBank/DDBJ databases">
        <authorList>
            <person name="Fulton L."/>
            <person name="Clifton S."/>
            <person name="Fulton B."/>
            <person name="Xu J."/>
            <person name="Minx P."/>
            <person name="Pepin K.H."/>
            <person name="Johnson M."/>
            <person name="Thiruvilangam P."/>
            <person name="Bhonagiri V."/>
            <person name="Nash W.E."/>
            <person name="Mardis E.R."/>
            <person name="Wilson R.K."/>
        </authorList>
    </citation>
    <scope>NUCLEOTIDE SEQUENCE [LARGE SCALE GENOMIC DNA]</scope>
    <source>
        <strain evidence="2 3">DSM 13275</strain>
    </source>
</reference>
<name>B6FYI5_PEPHT</name>
<organism evidence="2 3">
    <name type="scientific">Peptacetobacter hiranonis (strain DSM 13275 / JCM 10541 / KCTC 15199 / TO-931)</name>
    <name type="common">Clostridium hiranonis</name>
    <dbReference type="NCBI Taxonomy" id="500633"/>
    <lineage>
        <taxon>Bacteria</taxon>
        <taxon>Bacillati</taxon>
        <taxon>Bacillota</taxon>
        <taxon>Clostridia</taxon>
        <taxon>Peptostreptococcales</taxon>
        <taxon>Peptostreptococcaceae</taxon>
        <taxon>Peptacetobacter</taxon>
    </lineage>
</organism>
<dbReference type="InterPro" id="IPR051922">
    <property type="entry name" value="Bact_Sporulation_Assoc"/>
</dbReference>
<dbReference type="Proteomes" id="UP000003178">
    <property type="component" value="Unassembled WGS sequence"/>
</dbReference>
<sequence length="724" mass="76362">MNKKNLSVVLAGAMLATSVAPVLAATEKEYSLDNRELLNKEIVSTMKTKMLTSNPTLKDATFVTENVKKLLVNDASAYGIRLLDEKGNKVEGAETYIATEAAVKSVLDQAKEGYTVELVERKTNEFYGELIPGEKIEKGTEVINYDNKKDFEDITSNSEIYKQIVVGTLGNTEGTNNVLLASTGTLSTEGTGDEKVLLVKTNKPEDLSKPGDGDAKVVIKLAGGSQKIDGRLPLTADGKLLDYTKKSDIAKFDHFDTLTTWTASKEIKDEPTVTATYKMTAEAKEENTIKAEELYDGVVLTAKGTELAAELANAAKETGEEVATATKALVRISNKDGIGADKAVSKFTVTYYKNATTAYKTITIYSSNYKEVDALYGMLTNTGSYKVGIVGGENRYETAVNVAKAQGIVAFEDANAGDIVLVNGDSLVDGLSAAPLAARKSAPVLLTKADSLPESTKGYISSLLSKKTTIANKKKITVTLVGGKSVLTNSLIKELEEMGVTVKRLGGDNREATSLAVAKEIKAAGNENAAFVVGGNGEADAMAISAVAAKTNTPIIVSSVHGLSEDALEYLKENSAKGDVTVVGGESVVSKSEEEAINESLTLNKASRIAGANRFETNAAIIKEFYKEFSGDNGAKAVIVVKDGVAKKSELVDALAAANFAAANNAPIVLATNSLNTAQKNALLNMDIVGSGTTKVMAKAVQVGNGVERSVLEAVAGLFGLSNK</sequence>
<feature type="chain" id="PRO_5002843116" evidence="1">
    <location>
        <begin position="25"/>
        <end position="724"/>
    </location>
</feature>
<comment type="caution">
    <text evidence="2">The sequence shown here is derived from an EMBL/GenBank/DDBJ whole genome shotgun (WGS) entry which is preliminary data.</text>
</comment>
<dbReference type="RefSeq" id="WP_006439854.1">
    <property type="nucleotide sequence ID" value="NZ_DS995356.1"/>
</dbReference>
<keyword evidence="3" id="KW-1185">Reference proteome</keyword>
<dbReference type="Pfam" id="PF04122">
    <property type="entry name" value="CW_binding_2"/>
    <property type="match status" value="3"/>
</dbReference>
<dbReference type="PANTHER" id="PTHR30032:SF8">
    <property type="entry name" value="GERMINATION-SPECIFIC N-ACETYLMURAMOYL-L-ALANINE AMIDASE"/>
    <property type="match status" value="1"/>
</dbReference>